<evidence type="ECO:0008006" key="3">
    <source>
        <dbReference type="Google" id="ProtNLM"/>
    </source>
</evidence>
<evidence type="ECO:0000313" key="1">
    <source>
        <dbReference type="EMBL" id="MEQ2518916.1"/>
    </source>
</evidence>
<dbReference type="RefSeq" id="WP_349214073.1">
    <property type="nucleotide sequence ID" value="NZ_JBBMFA010000018.1"/>
</dbReference>
<dbReference type="Proteomes" id="UP001477672">
    <property type="component" value="Unassembled WGS sequence"/>
</dbReference>
<accession>A0ABV1GAQ0</accession>
<organism evidence="1 2">
    <name type="scientific">Ruthenibacterium intestinale</name>
    <dbReference type="NCBI Taxonomy" id="3133163"/>
    <lineage>
        <taxon>Bacteria</taxon>
        <taxon>Bacillati</taxon>
        <taxon>Bacillota</taxon>
        <taxon>Clostridia</taxon>
        <taxon>Eubacteriales</taxon>
        <taxon>Oscillospiraceae</taxon>
        <taxon>Ruthenibacterium</taxon>
    </lineage>
</organism>
<keyword evidence="2" id="KW-1185">Reference proteome</keyword>
<reference evidence="1 2" key="1">
    <citation type="submission" date="2024-03" db="EMBL/GenBank/DDBJ databases">
        <title>Human intestinal bacterial collection.</title>
        <authorList>
            <person name="Pauvert C."/>
            <person name="Hitch T.C.A."/>
            <person name="Clavel T."/>
        </authorList>
    </citation>
    <scope>NUCLEOTIDE SEQUENCE [LARGE SCALE GENOMIC DNA]</scope>
    <source>
        <strain evidence="1 2">CLA-JM-H11</strain>
    </source>
</reference>
<name>A0ABV1GAQ0_9FIRM</name>
<sequence>MIRFFRIAIVFLVVCLLSGCAMDYGEMVDSSSDLSSSEEGSQPSDYNTIKEKFEEYSEAASKEIDVLTLAPNQKYGFRYKGKYIIVSGGNNPITDYNSVMEYYPDLIVPSQINSYKFYSINIVNKEMPIFQEVGVWDGKNELNQIFEVPILSEQIISVVAIYQNSDHTLQVSGFDQAKSSMKFDKSSYEDLDNGYFLNKNSSGQYLCWEKGDWLFQVLLEDPQNCQELINANISDLFEM</sequence>
<dbReference type="EMBL" id="JBBMFA010000018">
    <property type="protein sequence ID" value="MEQ2518916.1"/>
    <property type="molecule type" value="Genomic_DNA"/>
</dbReference>
<protein>
    <recommendedName>
        <fullName evidence="3">DUF4367 domain-containing protein</fullName>
    </recommendedName>
</protein>
<proteinExistence type="predicted"/>
<gene>
    <name evidence="1" type="ORF">WMO24_00430</name>
</gene>
<evidence type="ECO:0000313" key="2">
    <source>
        <dbReference type="Proteomes" id="UP001477672"/>
    </source>
</evidence>
<comment type="caution">
    <text evidence="1">The sequence shown here is derived from an EMBL/GenBank/DDBJ whole genome shotgun (WGS) entry which is preliminary data.</text>
</comment>
<dbReference type="PROSITE" id="PS51257">
    <property type="entry name" value="PROKAR_LIPOPROTEIN"/>
    <property type="match status" value="1"/>
</dbReference>